<dbReference type="Proteomes" id="UP000651837">
    <property type="component" value="Unassembled WGS sequence"/>
</dbReference>
<evidence type="ECO:0000313" key="3">
    <source>
        <dbReference type="Proteomes" id="UP000245667"/>
    </source>
</evidence>
<dbReference type="AlphaFoldDB" id="A0A316E038"/>
<keyword evidence="4" id="KW-1185">Reference proteome</keyword>
<evidence type="ECO:0000313" key="4">
    <source>
        <dbReference type="Proteomes" id="UP000651837"/>
    </source>
</evidence>
<dbReference type="EMBL" id="JACWLN010000004">
    <property type="protein sequence ID" value="MBD1260964.1"/>
    <property type="molecule type" value="Genomic_DNA"/>
</dbReference>
<reference evidence="2 3" key="1">
    <citation type="submission" date="2018-05" db="EMBL/GenBank/DDBJ databases">
        <title>Genomic Encyclopedia of Archaeal and Bacterial Type Strains, Phase II (KMG-II): from individual species to whole genera.</title>
        <authorList>
            <person name="Goeker M."/>
        </authorList>
    </citation>
    <scope>NUCLEOTIDE SEQUENCE [LARGE SCALE GENOMIC DNA]</scope>
    <source>
        <strain evidence="2 3">DSM 23514</strain>
    </source>
</reference>
<sequence>MDDLIILDIFWDRQLVKDKSGKEFEIFRGKDYDHDWVHLGYGYSKNKDWIYFYLNTCFEQHLKNIDIASFILIEANEAENTIYFKDKNAVYLKSYMCGFEILPEVNPNNFRIIDIDNGYSTSGEFDYWYESKLPYSLSEMTPINGCYQRVGDAIYYGHTVRMTCDVDTFEQVHPKVDTLFKDKDHLYFKSKIVEGANPATFQFLEECIGEDAPYYLECDIHYYAKDDQYAYFVNEPFGIKTIKIRDLENFRFEVIDEIGYGRDSKYRYEKGKRKKIE</sequence>
<dbReference type="EMBL" id="QGGQ01000004">
    <property type="protein sequence ID" value="PWK23794.1"/>
    <property type="molecule type" value="Genomic_DNA"/>
</dbReference>
<dbReference type="Proteomes" id="UP000245667">
    <property type="component" value="Unassembled WGS sequence"/>
</dbReference>
<organism evidence="2 3">
    <name type="scientific">Maribacter polysiphoniae</name>
    <dbReference type="NCBI Taxonomy" id="429344"/>
    <lineage>
        <taxon>Bacteria</taxon>
        <taxon>Pseudomonadati</taxon>
        <taxon>Bacteroidota</taxon>
        <taxon>Flavobacteriia</taxon>
        <taxon>Flavobacteriales</taxon>
        <taxon>Flavobacteriaceae</taxon>
        <taxon>Maribacter</taxon>
    </lineage>
</organism>
<dbReference type="RefSeq" id="WP_109650732.1">
    <property type="nucleotide sequence ID" value="NZ_JACWLN010000004.1"/>
</dbReference>
<dbReference type="InterPro" id="IPR027375">
    <property type="entry name" value="DKNYY"/>
</dbReference>
<gene>
    <name evidence="1" type="ORF">HZY62_10230</name>
    <name evidence="2" type="ORF">LX92_02361</name>
</gene>
<name>A0A316E038_9FLAO</name>
<proteinExistence type="predicted"/>
<reference evidence="1 4" key="2">
    <citation type="submission" date="2020-07" db="EMBL/GenBank/DDBJ databases">
        <title>The draft genome sequence of Maribacter polysiphoniae KCTC 22021.</title>
        <authorList>
            <person name="Mu L."/>
        </authorList>
    </citation>
    <scope>NUCLEOTIDE SEQUENCE [LARGE SCALE GENOMIC DNA]</scope>
    <source>
        <strain evidence="1 4">KCTC 22021</strain>
    </source>
</reference>
<comment type="caution">
    <text evidence="2">The sequence shown here is derived from an EMBL/GenBank/DDBJ whole genome shotgun (WGS) entry which is preliminary data.</text>
</comment>
<evidence type="ECO:0000313" key="1">
    <source>
        <dbReference type="EMBL" id="MBD1260964.1"/>
    </source>
</evidence>
<dbReference type="OrthoDB" id="1327275at2"/>
<dbReference type="Pfam" id="PF13644">
    <property type="entry name" value="DKNYY"/>
    <property type="match status" value="1"/>
</dbReference>
<protein>
    <submittedName>
        <fullName evidence="1">DKNYY domain-containing protein</fullName>
    </submittedName>
    <submittedName>
        <fullName evidence="2">DKNYY family protein</fullName>
    </submittedName>
</protein>
<evidence type="ECO:0000313" key="2">
    <source>
        <dbReference type="EMBL" id="PWK23794.1"/>
    </source>
</evidence>
<accession>A0A316E038</accession>